<dbReference type="PANTHER" id="PTHR22298">
    <property type="entry name" value="ENDO-1,4-BETA-GLUCANASE"/>
    <property type="match status" value="1"/>
</dbReference>
<keyword evidence="6" id="KW-0119">Carbohydrate metabolism</keyword>
<evidence type="ECO:0000313" key="12">
    <source>
        <dbReference type="Proteomes" id="UP000639772"/>
    </source>
</evidence>
<keyword evidence="5" id="KW-0136">Cellulose degradation</keyword>
<comment type="caution">
    <text evidence="11">The sequence shown here is derived from an EMBL/GenBank/DDBJ whole genome shotgun (WGS) entry which is preliminary data.</text>
</comment>
<sequence>METCIIPTFNCGLLVKSFLIFVLPAMAEFNYSDALTKSLLYFEAQRSGRLPHNQRIKWRGDSGLIDGLEQGVDLVGGYYDAGDHVKFGLPMAFTITMLSWATVEYGEEISAAGELDNALMAIKWGTDYFLKAHTEPNVLWVQVGDGSTDHYCWQRPEDMTTSRQAYKIDAQHPGSEVAAETAAALAAASLAFRASSPDYVVLLLRHARELFEFADRHRGRYDESVPGAKGYYSSVSGYGDELLWAALWLLRATERIEYLNYVVDNAYRFGGATWAVSEFSWDIKYAGIQVLAAKLLTEQRPKLSAQQHRTLRNTSPRPSTTSAPASTSTHTTPPTSTALPEVSSSSANGTTSNT</sequence>
<reference evidence="11 12" key="1">
    <citation type="journal article" date="2020" name="Nat. Food">
        <title>A phased Vanilla planifolia genome enables genetic improvement of flavour and production.</title>
        <authorList>
            <person name="Hasing T."/>
            <person name="Tang H."/>
            <person name="Brym M."/>
            <person name="Khazi F."/>
            <person name="Huang T."/>
            <person name="Chambers A.H."/>
        </authorList>
    </citation>
    <scope>NUCLEOTIDE SEQUENCE [LARGE SCALE GENOMIC DNA]</scope>
    <source>
        <tissue evidence="11">Leaf</tissue>
    </source>
</reference>
<evidence type="ECO:0000256" key="1">
    <source>
        <dbReference type="ARBA" id="ARBA00000966"/>
    </source>
</evidence>
<evidence type="ECO:0000256" key="2">
    <source>
        <dbReference type="ARBA" id="ARBA00007072"/>
    </source>
</evidence>
<dbReference type="GO" id="GO:0008810">
    <property type="term" value="F:cellulase activity"/>
    <property type="evidence" value="ECO:0007669"/>
    <property type="project" value="UniProtKB-EC"/>
</dbReference>
<dbReference type="Proteomes" id="UP000639772">
    <property type="component" value="Unassembled WGS sequence"/>
</dbReference>
<evidence type="ECO:0000256" key="5">
    <source>
        <dbReference type="ARBA" id="ARBA00023001"/>
    </source>
</evidence>
<feature type="compositionally biased region" description="Low complexity" evidence="9">
    <location>
        <begin position="314"/>
        <end position="354"/>
    </location>
</feature>
<evidence type="ECO:0000259" key="10">
    <source>
        <dbReference type="Pfam" id="PF00759"/>
    </source>
</evidence>
<protein>
    <recommendedName>
        <fullName evidence="3">cellulase</fullName>
        <ecNumber evidence="3">3.2.1.4</ecNumber>
    </recommendedName>
</protein>
<evidence type="ECO:0000256" key="8">
    <source>
        <dbReference type="ARBA" id="ARBA00023326"/>
    </source>
</evidence>
<dbReference type="OrthoDB" id="777853at2759"/>
<dbReference type="EMBL" id="JADCNM010000004">
    <property type="protein sequence ID" value="KAG0486021.1"/>
    <property type="molecule type" value="Genomic_DNA"/>
</dbReference>
<evidence type="ECO:0000256" key="3">
    <source>
        <dbReference type="ARBA" id="ARBA00012601"/>
    </source>
</evidence>
<organism evidence="11 12">
    <name type="scientific">Vanilla planifolia</name>
    <name type="common">Vanilla</name>
    <dbReference type="NCBI Taxonomy" id="51239"/>
    <lineage>
        <taxon>Eukaryota</taxon>
        <taxon>Viridiplantae</taxon>
        <taxon>Streptophyta</taxon>
        <taxon>Embryophyta</taxon>
        <taxon>Tracheophyta</taxon>
        <taxon>Spermatophyta</taxon>
        <taxon>Magnoliopsida</taxon>
        <taxon>Liliopsida</taxon>
        <taxon>Asparagales</taxon>
        <taxon>Orchidaceae</taxon>
        <taxon>Vanilloideae</taxon>
        <taxon>Vanilleae</taxon>
        <taxon>Vanilla</taxon>
    </lineage>
</organism>
<dbReference type="Gene3D" id="1.50.10.10">
    <property type="match status" value="1"/>
</dbReference>
<dbReference type="AlphaFoldDB" id="A0A835R5F6"/>
<keyword evidence="4" id="KW-0378">Hydrolase</keyword>
<evidence type="ECO:0000256" key="4">
    <source>
        <dbReference type="ARBA" id="ARBA00022801"/>
    </source>
</evidence>
<proteinExistence type="inferred from homology"/>
<dbReference type="InterPro" id="IPR012341">
    <property type="entry name" value="6hp_glycosidase-like_sf"/>
</dbReference>
<dbReference type="InterPro" id="IPR008928">
    <property type="entry name" value="6-hairpin_glycosidase_sf"/>
</dbReference>
<dbReference type="SUPFAM" id="SSF48208">
    <property type="entry name" value="Six-hairpin glycosidases"/>
    <property type="match status" value="1"/>
</dbReference>
<evidence type="ECO:0000313" key="11">
    <source>
        <dbReference type="EMBL" id="KAG0486021.1"/>
    </source>
</evidence>
<evidence type="ECO:0000256" key="7">
    <source>
        <dbReference type="ARBA" id="ARBA00023295"/>
    </source>
</evidence>
<comment type="catalytic activity">
    <reaction evidence="1">
        <text>Endohydrolysis of (1-&gt;4)-beta-D-glucosidic linkages in cellulose, lichenin and cereal beta-D-glucans.</text>
        <dbReference type="EC" id="3.2.1.4"/>
    </reaction>
</comment>
<dbReference type="EC" id="3.2.1.4" evidence="3"/>
<accession>A0A835R5F6</accession>
<keyword evidence="8" id="KW-0624">Polysaccharide degradation</keyword>
<comment type="similarity">
    <text evidence="2">Belongs to the glycosyl hydrolase 9 (cellulase E) family.</text>
</comment>
<gene>
    <name evidence="11" type="ORF">HPP92_008116</name>
</gene>
<feature type="region of interest" description="Disordered" evidence="9">
    <location>
        <begin position="302"/>
        <end position="354"/>
    </location>
</feature>
<dbReference type="GO" id="GO:0030245">
    <property type="term" value="P:cellulose catabolic process"/>
    <property type="evidence" value="ECO:0007669"/>
    <property type="project" value="UniProtKB-KW"/>
</dbReference>
<evidence type="ECO:0000256" key="6">
    <source>
        <dbReference type="ARBA" id="ARBA00023277"/>
    </source>
</evidence>
<feature type="domain" description="Glycoside hydrolase family 9" evidence="10">
    <location>
        <begin position="31"/>
        <end position="308"/>
    </location>
</feature>
<name>A0A835R5F6_VANPL</name>
<dbReference type="Pfam" id="PF00759">
    <property type="entry name" value="Glyco_hydro_9"/>
    <property type="match status" value="1"/>
</dbReference>
<dbReference type="InterPro" id="IPR001701">
    <property type="entry name" value="Glyco_hydro_9"/>
</dbReference>
<keyword evidence="7" id="KW-0326">Glycosidase</keyword>
<evidence type="ECO:0000256" key="9">
    <source>
        <dbReference type="SAM" id="MobiDB-lite"/>
    </source>
</evidence>